<dbReference type="PANTHER" id="PTHR46023">
    <property type="entry name" value="LIPASE CLASS 3 PROTEIN-LIKE"/>
    <property type="match status" value="1"/>
</dbReference>
<dbReference type="SUPFAM" id="SSF53474">
    <property type="entry name" value="alpha/beta-Hydrolases"/>
    <property type="match status" value="1"/>
</dbReference>
<dbReference type="PANTHER" id="PTHR46023:SF6">
    <property type="entry name" value="LIPASE CLASS 3 FAMILY PROTEIN"/>
    <property type="match status" value="1"/>
</dbReference>
<dbReference type="InterPro" id="IPR002921">
    <property type="entry name" value="Fungal_lipase-type"/>
</dbReference>
<dbReference type="CDD" id="cd00519">
    <property type="entry name" value="Lipase_3"/>
    <property type="match status" value="1"/>
</dbReference>
<dbReference type="OrthoDB" id="438440at2759"/>
<feature type="domain" description="Fungal lipase-type" evidence="2">
    <location>
        <begin position="277"/>
        <end position="424"/>
    </location>
</feature>
<dbReference type="EMBL" id="VXIT01000003">
    <property type="protein sequence ID" value="KAA6414052.1"/>
    <property type="molecule type" value="Genomic_DNA"/>
</dbReference>
<accession>A0A5M8PYM6</accession>
<evidence type="ECO:0000256" key="1">
    <source>
        <dbReference type="SAM" id="MobiDB-lite"/>
    </source>
</evidence>
<name>A0A5M8PYM6_9LECA</name>
<gene>
    <name evidence="3" type="ORF">FRX48_02414</name>
</gene>
<dbReference type="Pfam" id="PF01764">
    <property type="entry name" value="Lipase_3"/>
    <property type="match status" value="1"/>
</dbReference>
<evidence type="ECO:0000259" key="2">
    <source>
        <dbReference type="Pfam" id="PF01764"/>
    </source>
</evidence>
<feature type="compositionally biased region" description="Low complexity" evidence="1">
    <location>
        <begin position="14"/>
        <end position="29"/>
    </location>
</feature>
<evidence type="ECO:0000313" key="3">
    <source>
        <dbReference type="EMBL" id="KAA6414052.1"/>
    </source>
</evidence>
<dbReference type="Gene3D" id="3.40.50.1820">
    <property type="entry name" value="alpha/beta hydrolase"/>
    <property type="match status" value="1"/>
</dbReference>
<feature type="region of interest" description="Disordered" evidence="1">
    <location>
        <begin position="1"/>
        <end position="45"/>
    </location>
</feature>
<reference evidence="3 4" key="1">
    <citation type="submission" date="2019-09" db="EMBL/GenBank/DDBJ databases">
        <title>The hologenome of the rock-dwelling lichen Lasallia pustulata.</title>
        <authorList>
            <person name="Greshake Tzovaras B."/>
            <person name="Segers F."/>
            <person name="Bicker A."/>
            <person name="Dal Grande F."/>
            <person name="Otte J."/>
            <person name="Hankeln T."/>
            <person name="Schmitt I."/>
            <person name="Ebersberger I."/>
        </authorList>
    </citation>
    <scope>NUCLEOTIDE SEQUENCE [LARGE SCALE GENOMIC DNA]</scope>
    <source>
        <strain evidence="3">A1-1</strain>
    </source>
</reference>
<dbReference type="AlphaFoldDB" id="A0A5M8PYM6"/>
<proteinExistence type="predicted"/>
<protein>
    <recommendedName>
        <fullName evidence="2">Fungal lipase-type domain-containing protein</fullName>
    </recommendedName>
</protein>
<dbReference type="GO" id="GO:0006629">
    <property type="term" value="P:lipid metabolic process"/>
    <property type="evidence" value="ECO:0007669"/>
    <property type="project" value="InterPro"/>
</dbReference>
<organism evidence="3 4">
    <name type="scientific">Lasallia pustulata</name>
    <dbReference type="NCBI Taxonomy" id="136370"/>
    <lineage>
        <taxon>Eukaryota</taxon>
        <taxon>Fungi</taxon>
        <taxon>Dikarya</taxon>
        <taxon>Ascomycota</taxon>
        <taxon>Pezizomycotina</taxon>
        <taxon>Lecanoromycetes</taxon>
        <taxon>OSLEUM clade</taxon>
        <taxon>Umbilicariomycetidae</taxon>
        <taxon>Umbilicariales</taxon>
        <taxon>Umbilicariaceae</taxon>
        <taxon>Lasallia</taxon>
    </lineage>
</organism>
<evidence type="ECO:0000313" key="4">
    <source>
        <dbReference type="Proteomes" id="UP000324767"/>
    </source>
</evidence>
<feature type="compositionally biased region" description="Basic residues" evidence="1">
    <location>
        <begin position="1"/>
        <end position="11"/>
    </location>
</feature>
<feature type="compositionally biased region" description="Pro residues" evidence="1">
    <location>
        <begin position="444"/>
        <end position="453"/>
    </location>
</feature>
<dbReference type="Proteomes" id="UP000324767">
    <property type="component" value="Unassembled WGS sequence"/>
</dbReference>
<dbReference type="InterPro" id="IPR029058">
    <property type="entry name" value="AB_hydrolase_fold"/>
</dbReference>
<feature type="region of interest" description="Disordered" evidence="1">
    <location>
        <begin position="444"/>
        <end position="471"/>
    </location>
</feature>
<sequence>MLLFGRPKRPQAKTAGATRTGRNTARPPAVIQTPSPPRPVEQFHDSSLPPRYSRIDYPENLPFAAIPRNDMPLHAPVPVAQYPPSPHRLPPPRPLAIEPRAPSSLDLSAGFNNALHVTRPEVVRQHQSRLDSAANGPALCDLIISKLNAVITSIDGETFSGDERELHVYDSPQLRGGWGSREMSRGVNNAVSSALISTNYFKKANLYANSRLPPNLPPLSLYFPSYPLICLAAQYSQRVYVKPTAAERETHIEADSRMGTKAMVIKSMHNKELNCIVFAIRGSQTFTDWAVNLNSTPASPADFLDDPGNHVHSGFLSVARKMIKPVAARLRSLLQEDESCASCSLIMTGHSAGGAVASLLYAHMLAEDTKSELTVLTDFFKRIHCITFGAPPLSFLPLLKPPHPRHRKSLFLSFINEGDPVPRADRAYIRSLIKLYASPALPPPALPRPPLPPASRKESPPSVPASGGPRAAPSGPLLRLLAFRRPPSPLVVLRVGADGGAAAGTADLEGGDVRAEWTCDEELRGVVFGDPMMHMMRVYARRVEVVATRAVTARQWV</sequence>
<comment type="caution">
    <text evidence="3">The sequence shown here is derived from an EMBL/GenBank/DDBJ whole genome shotgun (WGS) entry which is preliminary data.</text>
</comment>